<evidence type="ECO:0000259" key="1">
    <source>
        <dbReference type="Pfam" id="PF13577"/>
    </source>
</evidence>
<feature type="domain" description="SnoaL-like" evidence="1">
    <location>
        <begin position="7"/>
        <end position="134"/>
    </location>
</feature>
<dbReference type="SUPFAM" id="SSF54427">
    <property type="entry name" value="NTF2-like"/>
    <property type="match status" value="1"/>
</dbReference>
<dbReference type="RefSeq" id="WP_101522360.1">
    <property type="nucleotide sequence ID" value="NZ_PKLZ01000012.1"/>
</dbReference>
<sequence length="141" mass="15586">MSAEITVAEKLAIHELLARAAYALDEREMEMLAASFAEDASFSMRIAGGDVIGPFESRDGIMQLMSSSMAEQADKRRHAVSNIFFEADTGEGVVVISNLTLMATENDAIKLLTAGVYRDRVVQRDGVWQLQSRHLDLDKSY</sequence>
<dbReference type="Gene3D" id="3.10.450.50">
    <property type="match status" value="1"/>
</dbReference>
<accession>A0A2N5XZJ4</accession>
<dbReference type="InterPro" id="IPR032710">
    <property type="entry name" value="NTF2-like_dom_sf"/>
</dbReference>
<reference evidence="3" key="1">
    <citation type="submission" date="2017-11" db="EMBL/GenBank/DDBJ databases">
        <title>The draft genome sequence of Chromatocurvus sp. F02.</title>
        <authorList>
            <person name="Du Z.-J."/>
            <person name="Chang Y.-Q."/>
        </authorList>
    </citation>
    <scope>NUCLEOTIDE SEQUENCE [LARGE SCALE GENOMIC DNA]</scope>
    <source>
        <strain evidence="3">F02</strain>
    </source>
</reference>
<gene>
    <name evidence="2" type="ORF">CWI75_15135</name>
</gene>
<dbReference type="AlphaFoldDB" id="A0A2N5XZJ4"/>
<comment type="caution">
    <text evidence="2">The sequence shown here is derived from an EMBL/GenBank/DDBJ whole genome shotgun (WGS) entry which is preliminary data.</text>
</comment>
<protein>
    <submittedName>
        <fullName evidence="2">Nuclear transport factor 2 family protein</fullName>
    </submittedName>
</protein>
<keyword evidence="3" id="KW-1185">Reference proteome</keyword>
<dbReference type="Pfam" id="PF13577">
    <property type="entry name" value="SnoaL_4"/>
    <property type="match status" value="1"/>
</dbReference>
<evidence type="ECO:0000313" key="2">
    <source>
        <dbReference type="EMBL" id="PLW81561.1"/>
    </source>
</evidence>
<organism evidence="2 3">
    <name type="scientific">Kineobactrum sediminis</name>
    <dbReference type="NCBI Taxonomy" id="1905677"/>
    <lineage>
        <taxon>Bacteria</taxon>
        <taxon>Pseudomonadati</taxon>
        <taxon>Pseudomonadota</taxon>
        <taxon>Gammaproteobacteria</taxon>
        <taxon>Cellvibrionales</taxon>
        <taxon>Halieaceae</taxon>
        <taxon>Kineobactrum</taxon>
    </lineage>
</organism>
<dbReference type="Proteomes" id="UP000234845">
    <property type="component" value="Unassembled WGS sequence"/>
</dbReference>
<proteinExistence type="predicted"/>
<name>A0A2N5XZJ4_9GAMM</name>
<dbReference type="InterPro" id="IPR037401">
    <property type="entry name" value="SnoaL-like"/>
</dbReference>
<dbReference type="CDD" id="cd00531">
    <property type="entry name" value="NTF2_like"/>
    <property type="match status" value="1"/>
</dbReference>
<dbReference type="EMBL" id="PKLZ01000012">
    <property type="protein sequence ID" value="PLW81561.1"/>
    <property type="molecule type" value="Genomic_DNA"/>
</dbReference>
<evidence type="ECO:0000313" key="3">
    <source>
        <dbReference type="Proteomes" id="UP000234845"/>
    </source>
</evidence>
<dbReference type="OrthoDB" id="9180262at2"/>